<protein>
    <submittedName>
        <fullName evidence="5">Histidine triad (HIT) protein</fullName>
    </submittedName>
</protein>
<sequence length="166" mass="18289">MRHEEARRGEHLARAPRVRHAERVSDDCIFCGVVAGTVESSRVYEDDAVLAFMDIQPVTNGHLLVIPKAHAASLEDLDEELGATMFRAGHRLAAALRASGLPCDGVNMFLADGEAAFQEVFHVHLHVFPRTPGDGFRIDADWRVRPRAELDDSAALVRAALPAHHR</sequence>
<evidence type="ECO:0000256" key="1">
    <source>
        <dbReference type="PIRSR" id="PIRSR601310-1"/>
    </source>
</evidence>
<evidence type="ECO:0000313" key="6">
    <source>
        <dbReference type="Proteomes" id="UP000008460"/>
    </source>
</evidence>
<evidence type="ECO:0000256" key="3">
    <source>
        <dbReference type="PROSITE-ProRule" id="PRU00464"/>
    </source>
</evidence>
<dbReference type="AlphaFoldDB" id="F4H7D6"/>
<dbReference type="PANTHER" id="PTHR46648:SF1">
    <property type="entry name" value="ADENOSINE 5'-MONOPHOSPHORAMIDASE HNT1"/>
    <property type="match status" value="1"/>
</dbReference>
<feature type="active site" description="Tele-AMP-histidine intermediate" evidence="1">
    <location>
        <position position="124"/>
    </location>
</feature>
<name>F4H7D6_CELFA</name>
<dbReference type="eggNOG" id="COG0537">
    <property type="taxonomic scope" value="Bacteria"/>
</dbReference>
<dbReference type="Gene3D" id="3.30.428.10">
    <property type="entry name" value="HIT-like"/>
    <property type="match status" value="1"/>
</dbReference>
<evidence type="ECO:0000313" key="5">
    <source>
        <dbReference type="EMBL" id="AEE46897.1"/>
    </source>
</evidence>
<dbReference type="InterPro" id="IPR011146">
    <property type="entry name" value="HIT-like"/>
</dbReference>
<dbReference type="EMBL" id="CP002666">
    <property type="protein sequence ID" value="AEE46897.1"/>
    <property type="molecule type" value="Genomic_DNA"/>
</dbReference>
<organism evidence="5 6">
    <name type="scientific">Cellulomonas fimi (strain ATCC 484 / DSM 20113 / JCM 1341 / CCUG 24087 / LMG 16345 / NBRC 15513 / NCIMB 8980 / NCTC 7547 / NRS-133)</name>
    <dbReference type="NCBI Taxonomy" id="590998"/>
    <lineage>
        <taxon>Bacteria</taxon>
        <taxon>Bacillati</taxon>
        <taxon>Actinomycetota</taxon>
        <taxon>Actinomycetes</taxon>
        <taxon>Micrococcales</taxon>
        <taxon>Cellulomonadaceae</taxon>
        <taxon>Cellulomonas</taxon>
    </lineage>
</organism>
<dbReference type="GO" id="GO:0003824">
    <property type="term" value="F:catalytic activity"/>
    <property type="evidence" value="ECO:0007669"/>
    <property type="project" value="InterPro"/>
</dbReference>
<evidence type="ECO:0000259" key="4">
    <source>
        <dbReference type="PROSITE" id="PS51084"/>
    </source>
</evidence>
<dbReference type="KEGG" id="cfi:Celf_2773"/>
<dbReference type="Pfam" id="PF01230">
    <property type="entry name" value="HIT"/>
    <property type="match status" value="1"/>
</dbReference>
<dbReference type="Proteomes" id="UP000008460">
    <property type="component" value="Chromosome"/>
</dbReference>
<proteinExistence type="predicted"/>
<dbReference type="PRINTS" id="PR00332">
    <property type="entry name" value="HISTRIAD"/>
</dbReference>
<dbReference type="GO" id="GO:0009117">
    <property type="term" value="P:nucleotide metabolic process"/>
    <property type="evidence" value="ECO:0007669"/>
    <property type="project" value="TreeGrafter"/>
</dbReference>
<accession>F4H7D6</accession>
<dbReference type="PANTHER" id="PTHR46648">
    <property type="entry name" value="HIT FAMILY PROTEIN 1"/>
    <property type="match status" value="1"/>
</dbReference>
<dbReference type="SUPFAM" id="SSF54197">
    <property type="entry name" value="HIT-like"/>
    <property type="match status" value="1"/>
</dbReference>
<reference evidence="5 6" key="1">
    <citation type="submission" date="2011-04" db="EMBL/GenBank/DDBJ databases">
        <title>Complete sequence of Cellulomonas fimi ATCC 484.</title>
        <authorList>
            <consortium name="US DOE Joint Genome Institute"/>
            <person name="Lucas S."/>
            <person name="Han J."/>
            <person name="Lapidus A."/>
            <person name="Cheng J.-F."/>
            <person name="Goodwin L."/>
            <person name="Pitluck S."/>
            <person name="Peters L."/>
            <person name="Chertkov O."/>
            <person name="Detter J.C."/>
            <person name="Han C."/>
            <person name="Tapia R."/>
            <person name="Land M."/>
            <person name="Hauser L."/>
            <person name="Kyrpides N."/>
            <person name="Ivanova N."/>
            <person name="Ovchinnikova G."/>
            <person name="Pagani I."/>
            <person name="Mead D."/>
            <person name="Brumm P."/>
            <person name="Woyke T."/>
        </authorList>
    </citation>
    <scope>NUCLEOTIDE SEQUENCE [LARGE SCALE GENOMIC DNA]</scope>
    <source>
        <strain evidence="6">ATCC 484 / DSM 20113 / JCM 1341 / NBRC 15513 / NCIMB 8980 / NCTC 7547</strain>
    </source>
</reference>
<dbReference type="InterPro" id="IPR001310">
    <property type="entry name" value="Histidine_triad_HIT"/>
</dbReference>
<feature type="short sequence motif" description="Histidine triad motif" evidence="2 3">
    <location>
        <begin position="122"/>
        <end position="126"/>
    </location>
</feature>
<feature type="domain" description="HIT" evidence="4">
    <location>
        <begin position="29"/>
        <end position="137"/>
    </location>
</feature>
<evidence type="ECO:0000256" key="2">
    <source>
        <dbReference type="PIRSR" id="PIRSR601310-3"/>
    </source>
</evidence>
<dbReference type="InterPro" id="IPR036265">
    <property type="entry name" value="HIT-like_sf"/>
</dbReference>
<dbReference type="HOGENOM" id="CLU_056776_3_3_11"/>
<dbReference type="InterPro" id="IPR019808">
    <property type="entry name" value="Histidine_triad_CS"/>
</dbReference>
<gene>
    <name evidence="5" type="ordered locus">Celf_2773</name>
</gene>
<dbReference type="PROSITE" id="PS51084">
    <property type="entry name" value="HIT_2"/>
    <property type="match status" value="1"/>
</dbReference>
<dbReference type="PROSITE" id="PS00892">
    <property type="entry name" value="HIT_1"/>
    <property type="match status" value="1"/>
</dbReference>
<keyword evidence="6" id="KW-1185">Reference proteome</keyword>